<dbReference type="InterPro" id="IPR000182">
    <property type="entry name" value="GNAT_dom"/>
</dbReference>
<proteinExistence type="predicted"/>
<evidence type="ECO:0000259" key="2">
    <source>
        <dbReference type="PROSITE" id="PS51186"/>
    </source>
</evidence>
<dbReference type="EMBL" id="AWQS01000235">
    <property type="protein sequence ID" value="EWT04489.1"/>
    <property type="molecule type" value="Genomic_DNA"/>
</dbReference>
<comment type="caution">
    <text evidence="3">The sequence shown here is derived from an EMBL/GenBank/DDBJ whole genome shotgun (WGS) entry which is preliminary data.</text>
</comment>
<evidence type="ECO:0000313" key="3">
    <source>
        <dbReference type="EMBL" id="EWT04489.1"/>
    </source>
</evidence>
<organism evidence="3 4">
    <name type="scientific">Intrasporangium chromatireducens Q5-1</name>
    <dbReference type="NCBI Taxonomy" id="584657"/>
    <lineage>
        <taxon>Bacteria</taxon>
        <taxon>Bacillati</taxon>
        <taxon>Actinomycetota</taxon>
        <taxon>Actinomycetes</taxon>
        <taxon>Micrococcales</taxon>
        <taxon>Intrasporangiaceae</taxon>
        <taxon>Intrasporangium</taxon>
    </lineage>
</organism>
<reference evidence="4" key="1">
    <citation type="submission" date="2013-08" db="EMBL/GenBank/DDBJ databases">
        <title>Intrasporangium oryzae NRRL B-24470.</title>
        <authorList>
            <person name="Liu H."/>
            <person name="Wang G."/>
        </authorList>
    </citation>
    <scope>NUCLEOTIDE SEQUENCE [LARGE SCALE GENOMIC DNA]</scope>
    <source>
        <strain evidence="4">Q5-1</strain>
    </source>
</reference>
<keyword evidence="3" id="KW-0808">Transferase</keyword>
<dbReference type="SUPFAM" id="SSF55729">
    <property type="entry name" value="Acyl-CoA N-acyltransferases (Nat)"/>
    <property type="match status" value="1"/>
</dbReference>
<dbReference type="Gene3D" id="3.40.630.30">
    <property type="match status" value="1"/>
</dbReference>
<accession>W9GKV0</accession>
<dbReference type="Proteomes" id="UP000019494">
    <property type="component" value="Unassembled WGS sequence"/>
</dbReference>
<evidence type="ECO:0000256" key="1">
    <source>
        <dbReference type="SAM" id="MobiDB-lite"/>
    </source>
</evidence>
<dbReference type="Pfam" id="PF00583">
    <property type="entry name" value="Acetyltransf_1"/>
    <property type="match status" value="1"/>
</dbReference>
<feature type="domain" description="N-acetyltransferase" evidence="2">
    <location>
        <begin position="7"/>
        <end position="186"/>
    </location>
</feature>
<dbReference type="PROSITE" id="PS51186">
    <property type="entry name" value="GNAT"/>
    <property type="match status" value="1"/>
</dbReference>
<sequence>MGRVTRRDVRVLTPDRVQDLVGPCSPCTYWQTVPHNGHRPDPDPLALLAEWVREVTDDWGPPGRIVYVDGAPIGHVLIAPARHVPRLAAFATGPSDPSTLMLVTVAVSDAPRDRGVRKSLVQAAAKDALRHKARSLDAIGARPAALGHHPCIPEVAALERAGFRVEREHPTYPRLRLDLRNALTLRDEAAEMLSRALARMPKVHPVPEAPHPDGATRARVSDEP</sequence>
<keyword evidence="4" id="KW-1185">Reference proteome</keyword>
<dbReference type="GO" id="GO:0016747">
    <property type="term" value="F:acyltransferase activity, transferring groups other than amino-acyl groups"/>
    <property type="evidence" value="ECO:0007669"/>
    <property type="project" value="InterPro"/>
</dbReference>
<protein>
    <submittedName>
        <fullName evidence="3">GCN5 family acetyltransferase</fullName>
    </submittedName>
</protein>
<feature type="region of interest" description="Disordered" evidence="1">
    <location>
        <begin position="202"/>
        <end position="224"/>
    </location>
</feature>
<evidence type="ECO:0000313" key="4">
    <source>
        <dbReference type="Proteomes" id="UP000019494"/>
    </source>
</evidence>
<feature type="compositionally biased region" description="Basic and acidic residues" evidence="1">
    <location>
        <begin position="210"/>
        <end position="224"/>
    </location>
</feature>
<name>W9GKV0_9MICO</name>
<gene>
    <name evidence="3" type="ORF">N864_12365</name>
</gene>
<dbReference type="AlphaFoldDB" id="W9GKV0"/>
<dbReference type="InterPro" id="IPR016181">
    <property type="entry name" value="Acyl_CoA_acyltransferase"/>
</dbReference>